<dbReference type="SUPFAM" id="SSF47413">
    <property type="entry name" value="lambda repressor-like DNA-binding domains"/>
    <property type="match status" value="1"/>
</dbReference>
<protein>
    <recommendedName>
        <fullName evidence="1">HTH cro/C1-type domain-containing protein</fullName>
    </recommendedName>
</protein>
<proteinExistence type="predicted"/>
<feature type="domain" description="HTH cro/C1-type" evidence="1">
    <location>
        <begin position="7"/>
        <end position="61"/>
    </location>
</feature>
<reference evidence="2 3" key="1">
    <citation type="submission" date="2018-06" db="EMBL/GenBank/DDBJ databases">
        <title>Azoarcus communis strain SWub3 genome.</title>
        <authorList>
            <person name="Zorraquino Salvo V."/>
            <person name="Toubiana D."/>
            <person name="Blumwald E."/>
        </authorList>
    </citation>
    <scope>NUCLEOTIDE SEQUENCE [LARGE SCALE GENOMIC DNA]</scope>
    <source>
        <strain evidence="2 3">SWub3</strain>
    </source>
</reference>
<evidence type="ECO:0000259" key="1">
    <source>
        <dbReference type="PROSITE" id="PS50943"/>
    </source>
</evidence>
<dbReference type="OrthoDB" id="8115576at2"/>
<dbReference type="RefSeq" id="WP_110528454.1">
    <property type="nucleotide sequence ID" value="NZ_QKOE01000019.1"/>
</dbReference>
<dbReference type="Gene3D" id="1.10.260.40">
    <property type="entry name" value="lambda repressor-like DNA-binding domains"/>
    <property type="match status" value="1"/>
</dbReference>
<evidence type="ECO:0000313" key="2">
    <source>
        <dbReference type="EMBL" id="PZA14967.1"/>
    </source>
</evidence>
<dbReference type="InterPro" id="IPR001387">
    <property type="entry name" value="Cro/C1-type_HTH"/>
</dbReference>
<dbReference type="Proteomes" id="UP000248259">
    <property type="component" value="Unassembled WGS sequence"/>
</dbReference>
<dbReference type="SMART" id="SM00530">
    <property type="entry name" value="HTH_XRE"/>
    <property type="match status" value="1"/>
</dbReference>
<evidence type="ECO:0000313" key="3">
    <source>
        <dbReference type="Proteomes" id="UP000248259"/>
    </source>
</evidence>
<keyword evidence="3" id="KW-1185">Reference proteome</keyword>
<sequence>MELKDVIEEAKEKTGLNQDELAKRIGIDRTALSHALHGRRKLKAEAAIELFDITGIHPKKILAATARTAACIALAVVVIFSTAGANPAYASMAYEAGMAGNTNYGCFDEYHPSY</sequence>
<dbReference type="PROSITE" id="PS50943">
    <property type="entry name" value="HTH_CROC1"/>
    <property type="match status" value="1"/>
</dbReference>
<dbReference type="Pfam" id="PF01381">
    <property type="entry name" value="HTH_3"/>
    <property type="match status" value="1"/>
</dbReference>
<comment type="caution">
    <text evidence="2">The sequence shown here is derived from an EMBL/GenBank/DDBJ whole genome shotgun (WGS) entry which is preliminary data.</text>
</comment>
<organism evidence="2 3">
    <name type="scientific">Parazoarcus communis SWub3 = DSM 12120</name>
    <dbReference type="NCBI Taxonomy" id="1121029"/>
    <lineage>
        <taxon>Bacteria</taxon>
        <taxon>Pseudomonadati</taxon>
        <taxon>Pseudomonadota</taxon>
        <taxon>Betaproteobacteria</taxon>
        <taxon>Rhodocyclales</taxon>
        <taxon>Zoogloeaceae</taxon>
        <taxon>Parazoarcus</taxon>
    </lineage>
</organism>
<accession>A0A323URK3</accession>
<dbReference type="CDD" id="cd00093">
    <property type="entry name" value="HTH_XRE"/>
    <property type="match status" value="1"/>
</dbReference>
<dbReference type="InterPro" id="IPR010982">
    <property type="entry name" value="Lambda_DNA-bd_dom_sf"/>
</dbReference>
<dbReference type="GO" id="GO:0003677">
    <property type="term" value="F:DNA binding"/>
    <property type="evidence" value="ECO:0007669"/>
    <property type="project" value="InterPro"/>
</dbReference>
<name>A0A323URK3_9RHOO</name>
<gene>
    <name evidence="2" type="ORF">DNK49_19185</name>
</gene>
<dbReference type="AlphaFoldDB" id="A0A323URK3"/>
<dbReference type="EMBL" id="QKOE01000019">
    <property type="protein sequence ID" value="PZA14967.1"/>
    <property type="molecule type" value="Genomic_DNA"/>
</dbReference>